<dbReference type="Proteomes" id="UP000326678">
    <property type="component" value="Chromosome Gxm1"/>
</dbReference>
<sequence>MATVNEYRQHIQNLLTERAKLVWDDRIQAQTIFDTERDHYQLVYLGWRGSKRLYGTVLHLDIIDRKIWIQQDGTEVGIANQLVELGVPKEDIVLGFDPPKMRHYTDFAVG</sequence>
<dbReference type="EMBL" id="CP045226">
    <property type="protein sequence ID" value="QFS44392.1"/>
    <property type="molecule type" value="Genomic_DNA"/>
</dbReference>
<proteinExistence type="predicted"/>
<dbReference type="AlphaFoldDB" id="A0A5P8VVE4"/>
<protein>
    <submittedName>
        <fullName evidence="1">XisI protein</fullName>
    </submittedName>
</protein>
<accession>A0A5P8VVE4</accession>
<dbReference type="InterPro" id="IPR035943">
    <property type="entry name" value="XisI-like_sf"/>
</dbReference>
<gene>
    <name evidence="1" type="ORF">GXM_01867</name>
</gene>
<evidence type="ECO:0000313" key="1">
    <source>
        <dbReference type="EMBL" id="QFS44392.1"/>
    </source>
</evidence>
<dbReference type="CDD" id="cd16382">
    <property type="entry name" value="XisI-like"/>
    <property type="match status" value="1"/>
</dbReference>
<evidence type="ECO:0000313" key="2">
    <source>
        <dbReference type="Proteomes" id="UP000326678"/>
    </source>
</evidence>
<organism evidence="1 2">
    <name type="scientific">Nostoc sphaeroides CCNUC1</name>
    <dbReference type="NCBI Taxonomy" id="2653204"/>
    <lineage>
        <taxon>Bacteria</taxon>
        <taxon>Bacillati</taxon>
        <taxon>Cyanobacteriota</taxon>
        <taxon>Cyanophyceae</taxon>
        <taxon>Nostocales</taxon>
        <taxon>Nostocaceae</taxon>
        <taxon>Nostoc</taxon>
    </lineage>
</organism>
<dbReference type="SUPFAM" id="SSF143847">
    <property type="entry name" value="XisI-like"/>
    <property type="match status" value="1"/>
</dbReference>
<reference evidence="1 2" key="1">
    <citation type="submission" date="2019-10" db="EMBL/GenBank/DDBJ databases">
        <title>Genomic and transcriptomic insights into the perfect genentic adaptation of a filamentous nitrogen-fixing cyanobacterium to rice fields.</title>
        <authorList>
            <person name="Chen Z."/>
        </authorList>
    </citation>
    <scope>NUCLEOTIDE SEQUENCE [LARGE SCALE GENOMIC DNA]</scope>
    <source>
        <strain evidence="1">CCNUC1</strain>
    </source>
</reference>
<dbReference type="Pfam" id="PF08869">
    <property type="entry name" value="XisI"/>
    <property type="match status" value="1"/>
</dbReference>
<dbReference type="Gene3D" id="3.30.310.110">
    <property type="entry name" value="XisI-like"/>
    <property type="match status" value="1"/>
</dbReference>
<keyword evidence="2" id="KW-1185">Reference proteome</keyword>
<name>A0A5P8VVE4_9NOSO</name>
<dbReference type="InterPro" id="IPR014968">
    <property type="entry name" value="XisI"/>
</dbReference>
<dbReference type="RefSeq" id="WP_152588622.1">
    <property type="nucleotide sequence ID" value="NZ_CP045226.1"/>
</dbReference>
<dbReference type="KEGG" id="nsh:GXM_01867"/>